<evidence type="ECO:0000256" key="1">
    <source>
        <dbReference type="ARBA" id="ARBA00022536"/>
    </source>
</evidence>
<evidence type="ECO:0000256" key="3">
    <source>
        <dbReference type="ARBA" id="ARBA00022737"/>
    </source>
</evidence>
<protein>
    <recommendedName>
        <fullName evidence="10">EGF-like domain-containing protein</fullName>
    </recommendedName>
</protein>
<sequence length="242" mass="27305">DNECKEGLHGCHVNAICDNTEGSYNCTCKPGFIGDGRNTCKECGPVGVTDKNTIPDVKMTASSFYSNQYPYYGRLNETRGEGGWCPKNKSDRTEYLQVDMDEVRSVCGVATQGVLSLTEWTTSYKLRLSTDGITWSTYRETNFEKVFTGNSDQTSIVKHSLRNDFKARYVRNTSKECKPAGVADKNAISDARMTASTFNKARHNPKYGRLHKRRGHGAWCPKAKTNRKDYLQVDMDDFKKEN</sequence>
<feature type="domain" description="EGF-like" evidence="7">
    <location>
        <begin position="1"/>
        <end position="41"/>
    </location>
</feature>
<dbReference type="Pfam" id="PF00754">
    <property type="entry name" value="F5_F8_type_C"/>
    <property type="match status" value="1"/>
</dbReference>
<organism evidence="8 9">
    <name type="scientific">Pocillopora damicornis</name>
    <name type="common">Cauliflower coral</name>
    <name type="synonym">Millepora damicornis</name>
    <dbReference type="NCBI Taxonomy" id="46731"/>
    <lineage>
        <taxon>Eukaryota</taxon>
        <taxon>Metazoa</taxon>
        <taxon>Cnidaria</taxon>
        <taxon>Anthozoa</taxon>
        <taxon>Hexacorallia</taxon>
        <taxon>Scleractinia</taxon>
        <taxon>Astrocoeniina</taxon>
        <taxon>Pocilloporidae</taxon>
        <taxon>Pocillopora</taxon>
    </lineage>
</organism>
<dbReference type="PROSITE" id="PS50022">
    <property type="entry name" value="FA58C_3"/>
    <property type="match status" value="2"/>
</dbReference>
<dbReference type="PROSITE" id="PS01186">
    <property type="entry name" value="EGF_2"/>
    <property type="match status" value="1"/>
</dbReference>
<dbReference type="InterPro" id="IPR024731">
    <property type="entry name" value="NELL2-like_EGF"/>
</dbReference>
<comment type="caution">
    <text evidence="8">The sequence shown here is derived from an EMBL/GenBank/DDBJ whole genome shotgun (WGS) entry which is preliminary data.</text>
</comment>
<dbReference type="SMART" id="SM00231">
    <property type="entry name" value="FA58C"/>
    <property type="match status" value="1"/>
</dbReference>
<dbReference type="InterPro" id="IPR000421">
    <property type="entry name" value="FA58C"/>
</dbReference>
<comment type="caution">
    <text evidence="5">Lacks conserved residue(s) required for the propagation of feature annotation.</text>
</comment>
<dbReference type="PROSITE" id="PS01285">
    <property type="entry name" value="FA58C_1"/>
    <property type="match status" value="1"/>
</dbReference>
<reference evidence="8 9" key="1">
    <citation type="journal article" date="2018" name="Sci. Rep.">
        <title>Comparative analysis of the Pocillopora damicornis genome highlights role of immune system in coral evolution.</title>
        <authorList>
            <person name="Cunning R."/>
            <person name="Bay R.A."/>
            <person name="Gillette P."/>
            <person name="Baker A.C."/>
            <person name="Traylor-Knowles N."/>
        </authorList>
    </citation>
    <scope>NUCLEOTIDE SEQUENCE [LARGE SCALE GENOMIC DNA]</scope>
    <source>
        <strain evidence="8">RSMAS</strain>
        <tissue evidence="8">Whole animal</tissue>
    </source>
</reference>
<dbReference type="CDD" id="cd00057">
    <property type="entry name" value="FA58C"/>
    <property type="match status" value="1"/>
</dbReference>
<dbReference type="SUPFAM" id="SSF57196">
    <property type="entry name" value="EGF/Laminin"/>
    <property type="match status" value="1"/>
</dbReference>
<evidence type="ECO:0000259" key="6">
    <source>
        <dbReference type="PROSITE" id="PS50022"/>
    </source>
</evidence>
<dbReference type="STRING" id="46731.A0A3M6TFT9"/>
<dbReference type="InterPro" id="IPR000742">
    <property type="entry name" value="EGF"/>
</dbReference>
<dbReference type="GO" id="GO:0005509">
    <property type="term" value="F:calcium ion binding"/>
    <property type="evidence" value="ECO:0007669"/>
    <property type="project" value="InterPro"/>
</dbReference>
<dbReference type="FunFam" id="2.10.25.10:FF:000038">
    <property type="entry name" value="Fibrillin 2"/>
    <property type="match status" value="1"/>
</dbReference>
<gene>
    <name evidence="8" type="ORF">pdam_00014353</name>
</gene>
<evidence type="ECO:0008006" key="10">
    <source>
        <dbReference type="Google" id="ProtNLM"/>
    </source>
</evidence>
<evidence type="ECO:0000256" key="4">
    <source>
        <dbReference type="ARBA" id="ARBA00023157"/>
    </source>
</evidence>
<feature type="non-terminal residue" evidence="8">
    <location>
        <position position="242"/>
    </location>
</feature>
<feature type="domain" description="F5/8 type C" evidence="6">
    <location>
        <begin position="177"/>
        <end position="242"/>
    </location>
</feature>
<proteinExistence type="predicted"/>
<feature type="non-terminal residue" evidence="8">
    <location>
        <position position="1"/>
    </location>
</feature>
<dbReference type="SMART" id="SM00181">
    <property type="entry name" value="EGF"/>
    <property type="match status" value="1"/>
</dbReference>
<keyword evidence="9" id="KW-1185">Reference proteome</keyword>
<keyword evidence="2" id="KW-0732">Signal</keyword>
<dbReference type="Pfam" id="PF12947">
    <property type="entry name" value="EGF_3"/>
    <property type="match status" value="1"/>
</dbReference>
<evidence type="ECO:0000313" key="9">
    <source>
        <dbReference type="Proteomes" id="UP000275408"/>
    </source>
</evidence>
<dbReference type="InterPro" id="IPR001881">
    <property type="entry name" value="EGF-like_Ca-bd_dom"/>
</dbReference>
<dbReference type="PROSITE" id="PS00010">
    <property type="entry name" value="ASX_HYDROXYL"/>
    <property type="match status" value="1"/>
</dbReference>
<dbReference type="InterPro" id="IPR008979">
    <property type="entry name" value="Galactose-bd-like_sf"/>
</dbReference>
<accession>A0A3M6TFT9</accession>
<keyword evidence="3" id="KW-0677">Repeat</keyword>
<evidence type="ECO:0000256" key="2">
    <source>
        <dbReference type="ARBA" id="ARBA00022729"/>
    </source>
</evidence>
<dbReference type="Gene3D" id="2.10.25.10">
    <property type="entry name" value="Laminin"/>
    <property type="match status" value="1"/>
</dbReference>
<keyword evidence="4" id="KW-1015">Disulfide bond</keyword>
<evidence type="ECO:0000259" key="7">
    <source>
        <dbReference type="PROSITE" id="PS50026"/>
    </source>
</evidence>
<dbReference type="PANTHER" id="PTHR24543">
    <property type="entry name" value="MULTICOPPER OXIDASE-RELATED"/>
    <property type="match status" value="1"/>
</dbReference>
<dbReference type="AlphaFoldDB" id="A0A3M6TFT9"/>
<feature type="domain" description="F5/8 type C" evidence="6">
    <location>
        <begin position="40"/>
        <end position="171"/>
    </location>
</feature>
<evidence type="ECO:0000313" key="8">
    <source>
        <dbReference type="EMBL" id="RMX40253.1"/>
    </source>
</evidence>
<dbReference type="Gene3D" id="2.60.120.260">
    <property type="entry name" value="Galactose-binding domain-like"/>
    <property type="match status" value="2"/>
</dbReference>
<dbReference type="InterPro" id="IPR000152">
    <property type="entry name" value="EGF-type_Asp/Asn_hydroxyl_site"/>
</dbReference>
<name>A0A3M6TFT9_POCDA</name>
<dbReference type="SMART" id="SM00179">
    <property type="entry name" value="EGF_CA"/>
    <property type="match status" value="1"/>
</dbReference>
<dbReference type="SUPFAM" id="SSF49785">
    <property type="entry name" value="Galactose-binding domain-like"/>
    <property type="match status" value="2"/>
</dbReference>
<dbReference type="Proteomes" id="UP000275408">
    <property type="component" value="Unassembled WGS sequence"/>
</dbReference>
<keyword evidence="1 5" id="KW-0245">EGF-like domain</keyword>
<dbReference type="PANTHER" id="PTHR24543:SF335">
    <property type="entry name" value="EGF-LIKE REPEAT AND DISCOIDIN I-LIKE DOMAIN-CONTAINING PROTEIN 3"/>
    <property type="match status" value="1"/>
</dbReference>
<dbReference type="EMBL" id="RCHS01003672">
    <property type="protein sequence ID" value="RMX40253.1"/>
    <property type="molecule type" value="Genomic_DNA"/>
</dbReference>
<dbReference type="CDD" id="cd00054">
    <property type="entry name" value="EGF_CA"/>
    <property type="match status" value="1"/>
</dbReference>
<dbReference type="PROSITE" id="PS50026">
    <property type="entry name" value="EGF_3"/>
    <property type="match status" value="1"/>
</dbReference>
<evidence type="ECO:0000256" key="5">
    <source>
        <dbReference type="PROSITE-ProRule" id="PRU00076"/>
    </source>
</evidence>
<dbReference type="OrthoDB" id="26719at2759"/>